<evidence type="ECO:0000256" key="3">
    <source>
        <dbReference type="ARBA" id="ARBA00022722"/>
    </source>
</evidence>
<evidence type="ECO:0000313" key="9">
    <source>
        <dbReference type="EMBL" id="AWY97327.1"/>
    </source>
</evidence>
<sequence>MLDVCLLGTGGMMPLPRRKLTSLMTRYNGSNLMIDCGEGTQVAVKEKGWSFKPIDVICFTHYHADHISGLPGLLLTMGNAERTEPLTLIGPKGLVRVVSALRVIAPELPFEIHCIELTKLEETFELYGYQITAFRVNHNVTCYGYSLEIKRSGKFDAARAKAQNIPLKCWNPLQKGETITFEGITYTPDMVLGPQRKGIKLTYTTDTRPVKAIAEHAAGSDLFICEGMYGEQDKEQKAKAYKHMTFQEAAGLAKEANVKEMWLTHYSPSLVRPEEALEEATRVFPNTIAAKDRQSVELQFEDGEGEKKQ</sequence>
<accession>A0A2Z4U8F3</accession>
<dbReference type="SUPFAM" id="SSF56281">
    <property type="entry name" value="Metallo-hydrolase/oxidoreductase"/>
    <property type="match status" value="1"/>
</dbReference>
<evidence type="ECO:0000256" key="4">
    <source>
        <dbReference type="ARBA" id="ARBA00022723"/>
    </source>
</evidence>
<feature type="binding site" evidence="8">
    <location>
        <position position="63"/>
    </location>
    <ligand>
        <name>Zn(2+)</name>
        <dbReference type="ChEBI" id="CHEBI:29105"/>
        <label>1</label>
        <note>catalytic</note>
    </ligand>
</feature>
<comment type="function">
    <text evidence="8">Zinc phosphodiesterase, which displays some tRNA 3'-processing endonuclease activity. Probably involved in tRNA maturation, by removing a 3'-trailer from precursor tRNA.</text>
</comment>
<dbReference type="GO" id="GO:0008270">
    <property type="term" value="F:zinc ion binding"/>
    <property type="evidence" value="ECO:0007669"/>
    <property type="project" value="UniProtKB-UniRule"/>
</dbReference>
<dbReference type="CDD" id="cd07717">
    <property type="entry name" value="RNaseZ_ZiPD-like_MBL-fold"/>
    <property type="match status" value="1"/>
</dbReference>
<dbReference type="Gene3D" id="3.60.15.10">
    <property type="entry name" value="Ribonuclease Z/Hydroxyacylglutathione hydrolase-like"/>
    <property type="match status" value="1"/>
</dbReference>
<gene>
    <name evidence="8" type="primary">rnz</name>
    <name evidence="9" type="ORF">DQQ01_03185</name>
</gene>
<evidence type="ECO:0000256" key="8">
    <source>
        <dbReference type="HAMAP-Rule" id="MF_01818"/>
    </source>
</evidence>
<dbReference type="InterPro" id="IPR036866">
    <property type="entry name" value="RibonucZ/Hydroxyglut_hydro"/>
</dbReference>
<dbReference type="OrthoDB" id="9800940at2"/>
<feature type="binding site" evidence="8">
    <location>
        <position position="66"/>
    </location>
    <ligand>
        <name>Zn(2+)</name>
        <dbReference type="ChEBI" id="CHEBI:29105"/>
        <label>2</label>
        <note>catalytic</note>
    </ligand>
</feature>
<feature type="binding site" evidence="8">
    <location>
        <position position="61"/>
    </location>
    <ligand>
        <name>Zn(2+)</name>
        <dbReference type="ChEBI" id="CHEBI:29105"/>
        <label>1</label>
        <note>catalytic</note>
    </ligand>
</feature>
<dbReference type="Proteomes" id="UP000250003">
    <property type="component" value="Chromosome"/>
</dbReference>
<comment type="cofactor">
    <cofactor evidence="8">
        <name>Zn(2+)</name>
        <dbReference type="ChEBI" id="CHEBI:29105"/>
    </cofactor>
    <text evidence="8">Binds 2 Zn(2+) ions.</text>
</comment>
<name>A0A2Z4U8F3_9FIRM</name>
<evidence type="ECO:0000313" key="10">
    <source>
        <dbReference type="Proteomes" id="UP000250003"/>
    </source>
</evidence>
<dbReference type="PANTHER" id="PTHR46018:SF2">
    <property type="entry name" value="ZINC PHOSPHODIESTERASE ELAC PROTEIN 1"/>
    <property type="match status" value="1"/>
</dbReference>
<dbReference type="NCBIfam" id="TIGR02651">
    <property type="entry name" value="RNase_Z"/>
    <property type="match status" value="1"/>
</dbReference>
<feature type="binding site" evidence="8">
    <location>
        <position position="265"/>
    </location>
    <ligand>
        <name>Zn(2+)</name>
        <dbReference type="ChEBI" id="CHEBI:29105"/>
        <label>2</label>
        <note>catalytic</note>
    </ligand>
</feature>
<keyword evidence="7 8" id="KW-0862">Zinc</keyword>
<dbReference type="RefSeq" id="WP_111918365.1">
    <property type="nucleotide sequence ID" value="NZ_CAUWHR010000018.1"/>
</dbReference>
<comment type="catalytic activity">
    <reaction evidence="8">
        <text>Endonucleolytic cleavage of RNA, removing extra 3' nucleotides from tRNA precursor, generating 3' termini of tRNAs. A 3'-hydroxy group is left at the tRNA terminus and a 5'-phosphoryl group is left at the trailer molecule.</text>
        <dbReference type="EC" id="3.1.26.11"/>
    </reaction>
</comment>
<dbReference type="GO" id="GO:0042781">
    <property type="term" value="F:3'-tRNA processing endoribonuclease activity"/>
    <property type="evidence" value="ECO:0007669"/>
    <property type="project" value="UniProtKB-UniRule"/>
</dbReference>
<keyword evidence="4 8" id="KW-0479">Metal-binding</keyword>
<dbReference type="Pfam" id="PF23023">
    <property type="entry name" value="Anti-Pycsar_Apyc1"/>
    <property type="match status" value="1"/>
</dbReference>
<dbReference type="EMBL" id="CP030280">
    <property type="protein sequence ID" value="AWY97327.1"/>
    <property type="molecule type" value="Genomic_DNA"/>
</dbReference>
<dbReference type="HAMAP" id="MF_01818">
    <property type="entry name" value="RNase_Z_BN"/>
    <property type="match status" value="1"/>
</dbReference>
<feature type="binding site" evidence="8">
    <location>
        <position position="65"/>
    </location>
    <ligand>
        <name>Zn(2+)</name>
        <dbReference type="ChEBI" id="CHEBI:29105"/>
        <label>2</label>
        <note>catalytic</note>
    </ligand>
</feature>
<dbReference type="NCBIfam" id="NF000801">
    <property type="entry name" value="PRK00055.1-3"/>
    <property type="match status" value="1"/>
</dbReference>
<comment type="similarity">
    <text evidence="8">Belongs to the RNase Z family.</text>
</comment>
<organism evidence="9 10">
    <name type="scientific">Blautia argi</name>
    <dbReference type="NCBI Taxonomy" id="1912897"/>
    <lineage>
        <taxon>Bacteria</taxon>
        <taxon>Bacillati</taxon>
        <taxon>Bacillota</taxon>
        <taxon>Clostridia</taxon>
        <taxon>Lachnospirales</taxon>
        <taxon>Lachnospiraceae</taxon>
        <taxon>Blautia</taxon>
    </lineage>
</organism>
<reference evidence="10" key="1">
    <citation type="submission" date="2018-06" db="EMBL/GenBank/DDBJ databases">
        <title>Description of Blautia argi sp. nov., a new anaerobic isolated from dog feces.</title>
        <authorList>
            <person name="Chang Y.-H."/>
            <person name="Paek J."/>
            <person name="Shin Y."/>
        </authorList>
    </citation>
    <scope>NUCLEOTIDE SEQUENCE [LARGE SCALE GENOMIC DNA]</scope>
    <source>
        <strain evidence="10">KCTC 15426</strain>
    </source>
</reference>
<dbReference type="KEGG" id="blau:DQQ01_03185"/>
<comment type="subunit">
    <text evidence="1 8">Homodimer.</text>
</comment>
<keyword evidence="10" id="KW-1185">Reference proteome</keyword>
<proteinExistence type="inferred from homology"/>
<keyword evidence="3 8" id="KW-0540">Nuclease</keyword>
<evidence type="ECO:0000256" key="5">
    <source>
        <dbReference type="ARBA" id="ARBA00022759"/>
    </source>
</evidence>
<keyword evidence="5 8" id="KW-0255">Endonuclease</keyword>
<dbReference type="AlphaFoldDB" id="A0A2Z4U8F3"/>
<dbReference type="PANTHER" id="PTHR46018">
    <property type="entry name" value="ZINC PHOSPHODIESTERASE ELAC PROTEIN 1"/>
    <property type="match status" value="1"/>
</dbReference>
<feature type="binding site" evidence="8">
    <location>
        <position position="206"/>
    </location>
    <ligand>
        <name>Zn(2+)</name>
        <dbReference type="ChEBI" id="CHEBI:29105"/>
        <label>1</label>
        <note>catalytic</note>
    </ligand>
</feature>
<evidence type="ECO:0000256" key="7">
    <source>
        <dbReference type="ARBA" id="ARBA00022833"/>
    </source>
</evidence>
<feature type="binding site" evidence="8">
    <location>
        <position position="206"/>
    </location>
    <ligand>
        <name>Zn(2+)</name>
        <dbReference type="ChEBI" id="CHEBI:29105"/>
        <label>2</label>
        <note>catalytic</note>
    </ligand>
</feature>
<feature type="active site" description="Proton acceptor" evidence="8">
    <location>
        <position position="65"/>
    </location>
</feature>
<evidence type="ECO:0000256" key="2">
    <source>
        <dbReference type="ARBA" id="ARBA00022694"/>
    </source>
</evidence>
<evidence type="ECO:0000256" key="1">
    <source>
        <dbReference type="ARBA" id="ARBA00011738"/>
    </source>
</evidence>
<dbReference type="EC" id="3.1.26.11" evidence="8"/>
<keyword evidence="2 8" id="KW-0819">tRNA processing</keyword>
<feature type="binding site" evidence="8">
    <location>
        <position position="138"/>
    </location>
    <ligand>
        <name>Zn(2+)</name>
        <dbReference type="ChEBI" id="CHEBI:29105"/>
        <label>1</label>
        <note>catalytic</note>
    </ligand>
</feature>
<dbReference type="InterPro" id="IPR013471">
    <property type="entry name" value="RNase_Z/BN"/>
</dbReference>
<keyword evidence="6 8" id="KW-0378">Hydrolase</keyword>
<protein>
    <recommendedName>
        <fullName evidence="8">Ribonuclease Z</fullName>
        <shortName evidence="8">RNase Z</shortName>
        <ecNumber evidence="8">3.1.26.11</ecNumber>
    </recommendedName>
    <alternativeName>
        <fullName evidence="8">tRNA 3 endonuclease</fullName>
    </alternativeName>
    <alternativeName>
        <fullName evidence="8">tRNase Z</fullName>
    </alternativeName>
</protein>
<evidence type="ECO:0000256" key="6">
    <source>
        <dbReference type="ARBA" id="ARBA00022801"/>
    </source>
</evidence>